<dbReference type="InterPro" id="IPR013766">
    <property type="entry name" value="Thioredoxin_domain"/>
</dbReference>
<evidence type="ECO:0000313" key="8">
    <source>
        <dbReference type="Proteomes" id="UP000293331"/>
    </source>
</evidence>
<keyword evidence="2" id="KW-0201">Cytochrome c-type biogenesis</keyword>
<dbReference type="Proteomes" id="UP000293331">
    <property type="component" value="Unassembled WGS sequence"/>
</dbReference>
<evidence type="ECO:0000256" key="5">
    <source>
        <dbReference type="SAM" id="SignalP"/>
    </source>
</evidence>
<organism evidence="7 8">
    <name type="scientific">Mucilaginibacter terrigena</name>
    <dbReference type="NCBI Taxonomy" id="2492395"/>
    <lineage>
        <taxon>Bacteria</taxon>
        <taxon>Pseudomonadati</taxon>
        <taxon>Bacteroidota</taxon>
        <taxon>Sphingobacteriia</taxon>
        <taxon>Sphingobacteriales</taxon>
        <taxon>Sphingobacteriaceae</taxon>
        <taxon>Mucilaginibacter</taxon>
    </lineage>
</organism>
<dbReference type="PANTHER" id="PTHR42852:SF6">
    <property type="entry name" value="THIOL:DISULFIDE INTERCHANGE PROTEIN DSBE"/>
    <property type="match status" value="1"/>
</dbReference>
<dbReference type="EMBL" id="SEWG01000006">
    <property type="protein sequence ID" value="RYU87890.1"/>
    <property type="molecule type" value="Genomic_DNA"/>
</dbReference>
<dbReference type="InterPro" id="IPR036249">
    <property type="entry name" value="Thioredoxin-like_sf"/>
</dbReference>
<keyword evidence="8" id="KW-1185">Reference proteome</keyword>
<evidence type="ECO:0000313" key="7">
    <source>
        <dbReference type="EMBL" id="RYU87890.1"/>
    </source>
</evidence>
<dbReference type="CDD" id="cd02966">
    <property type="entry name" value="TlpA_like_family"/>
    <property type="match status" value="1"/>
</dbReference>
<comment type="caution">
    <text evidence="7">The sequence shown here is derived from an EMBL/GenBank/DDBJ whole genome shotgun (WGS) entry which is preliminary data.</text>
</comment>
<proteinExistence type="predicted"/>
<dbReference type="Pfam" id="PF00578">
    <property type="entry name" value="AhpC-TSA"/>
    <property type="match status" value="1"/>
</dbReference>
<feature type="signal peptide" evidence="5">
    <location>
        <begin position="1"/>
        <end position="22"/>
    </location>
</feature>
<dbReference type="AlphaFoldDB" id="A0A4Q5LI98"/>
<dbReference type="PANTHER" id="PTHR42852">
    <property type="entry name" value="THIOL:DISULFIDE INTERCHANGE PROTEIN DSBE"/>
    <property type="match status" value="1"/>
</dbReference>
<name>A0A4Q5LI98_9SPHI</name>
<keyword evidence="3" id="KW-1015">Disulfide bond</keyword>
<comment type="subcellular location">
    <subcellularLocation>
        <location evidence="1">Cell envelope</location>
    </subcellularLocation>
</comment>
<keyword evidence="5" id="KW-0732">Signal</keyword>
<dbReference type="Gene3D" id="3.40.30.10">
    <property type="entry name" value="Glutaredoxin"/>
    <property type="match status" value="1"/>
</dbReference>
<evidence type="ECO:0000256" key="1">
    <source>
        <dbReference type="ARBA" id="ARBA00004196"/>
    </source>
</evidence>
<dbReference type="GO" id="GO:0017004">
    <property type="term" value="P:cytochrome complex assembly"/>
    <property type="evidence" value="ECO:0007669"/>
    <property type="project" value="UniProtKB-KW"/>
</dbReference>
<dbReference type="GO" id="GO:0030313">
    <property type="term" value="C:cell envelope"/>
    <property type="evidence" value="ECO:0007669"/>
    <property type="project" value="UniProtKB-SubCell"/>
</dbReference>
<evidence type="ECO:0000256" key="3">
    <source>
        <dbReference type="ARBA" id="ARBA00023157"/>
    </source>
</evidence>
<evidence type="ECO:0000256" key="4">
    <source>
        <dbReference type="ARBA" id="ARBA00023284"/>
    </source>
</evidence>
<gene>
    <name evidence="7" type="ORF">EWM62_15460</name>
</gene>
<dbReference type="OrthoDB" id="789332at2"/>
<sequence>MKYCCYIIASCVLLIACNNAPKFELTFKSADIKNGTITLNQVNQTLFTQAITNGNAVINNPITSPGYYTVSVIDSDKPLSAKKSFEVYLENGSYSIELNTNNRREYPNITSASKTQQQLSAYYKIENRIAGRLNHTIDSLLTFLDSRAARGLSKKEHSAFINKTRAMQTKRRKLEPEVLNAYVTQYPDNIVAAHIMARQYLDEHPADYNKIFGKLTDEAKKTPDGQKIADKLNVLIQLLPGSVAPDITGNTPDGKSFNKRSVNAKVILVEFWISGSRLSQMNHSKILNGLIIGDSDKKNFAIISVSTDTDPEVWKRAIKQSNLNWPQVADLKGDYSPNVANWKIAAVPTYFLVDGNWRIIKPNIDIIDVDQEVHDYLKNAK</sequence>
<dbReference type="InterPro" id="IPR050553">
    <property type="entry name" value="Thioredoxin_ResA/DsbE_sf"/>
</dbReference>
<reference evidence="7 8" key="1">
    <citation type="submission" date="2019-02" db="EMBL/GenBank/DDBJ databases">
        <title>Bacterial novel species Mucilaginibacter sp. 17JY9-4 isolated from soil.</title>
        <authorList>
            <person name="Jung H.-Y."/>
        </authorList>
    </citation>
    <scope>NUCLEOTIDE SEQUENCE [LARGE SCALE GENOMIC DNA]</scope>
    <source>
        <strain evidence="7 8">17JY9-4</strain>
    </source>
</reference>
<protein>
    <submittedName>
        <fullName evidence="7">Redoxin domain-containing protein</fullName>
    </submittedName>
</protein>
<accession>A0A4Q5LI98</accession>
<evidence type="ECO:0000256" key="2">
    <source>
        <dbReference type="ARBA" id="ARBA00022748"/>
    </source>
</evidence>
<dbReference type="SUPFAM" id="SSF52833">
    <property type="entry name" value="Thioredoxin-like"/>
    <property type="match status" value="1"/>
</dbReference>
<feature type="chain" id="PRO_5020189519" evidence="5">
    <location>
        <begin position="23"/>
        <end position="381"/>
    </location>
</feature>
<feature type="domain" description="Thioredoxin" evidence="6">
    <location>
        <begin position="238"/>
        <end position="381"/>
    </location>
</feature>
<dbReference type="PROSITE" id="PS51352">
    <property type="entry name" value="THIOREDOXIN_2"/>
    <property type="match status" value="1"/>
</dbReference>
<evidence type="ECO:0000259" key="6">
    <source>
        <dbReference type="PROSITE" id="PS51352"/>
    </source>
</evidence>
<dbReference type="InterPro" id="IPR000866">
    <property type="entry name" value="AhpC/TSA"/>
</dbReference>
<keyword evidence="4" id="KW-0676">Redox-active center</keyword>
<dbReference type="RefSeq" id="WP_129877585.1">
    <property type="nucleotide sequence ID" value="NZ_SEWG01000006.1"/>
</dbReference>
<dbReference type="PROSITE" id="PS51257">
    <property type="entry name" value="PROKAR_LIPOPROTEIN"/>
    <property type="match status" value="1"/>
</dbReference>